<keyword evidence="1 2" id="KW-1133">Transmembrane helix</keyword>
<evidence type="ECO:0000313" key="4">
    <source>
        <dbReference type="EMBL" id="BBO75580.1"/>
    </source>
</evidence>
<dbReference type="Proteomes" id="UP000427769">
    <property type="component" value="Chromosome"/>
</dbReference>
<proteinExistence type="predicted"/>
<dbReference type="Pfam" id="PF01595">
    <property type="entry name" value="CNNM"/>
    <property type="match status" value="1"/>
</dbReference>
<dbReference type="PROSITE" id="PS51846">
    <property type="entry name" value="CNNM"/>
    <property type="match status" value="1"/>
</dbReference>
<keyword evidence="1 2" id="KW-0812">Transmembrane</keyword>
<dbReference type="GO" id="GO:0016020">
    <property type="term" value="C:membrane"/>
    <property type="evidence" value="ECO:0007669"/>
    <property type="project" value="UniProtKB-UniRule"/>
</dbReference>
<dbReference type="InterPro" id="IPR002550">
    <property type="entry name" value="CNNM"/>
</dbReference>
<dbReference type="PANTHER" id="PTHR12064:SF94">
    <property type="entry name" value="UNEXTENDED PROTEIN"/>
    <property type="match status" value="1"/>
</dbReference>
<dbReference type="KEGG" id="dwd:DSCW_29970"/>
<dbReference type="EMBL" id="AP021875">
    <property type="protein sequence ID" value="BBO75580.1"/>
    <property type="molecule type" value="Genomic_DNA"/>
</dbReference>
<sequence>MNLAAFSISRLRLEVQAASGDPLAKKALVLRQDANFLLTTILWGNVGINVLLTLLSDSVMAGVLAFCFSTILITLVGEIIPQAYFSRHALQMASLLAPVLRLYQILLYPVAKPTAKILDNWLGPEGIHYLRERDLREMIKMHMASDEAEVDHMEGSGALNFLAIDDLAVSHEGETVDPESVIPLDTDQKNRLVFPHFENSCSDPFLRQVERSRKKWIILTDRLGEPQMVMNSDSFLRHALFHQEINPFAHCHRPVIVRDPLTSLGEVIGRLKVDPQKPEDDVIDHDIILLWGDERRVITGADILGRLMRGIIVPVQSAKTHEALAEDPQPRQKNK</sequence>
<feature type="transmembrane region" description="Helical" evidence="2">
    <location>
        <begin position="61"/>
        <end position="80"/>
    </location>
</feature>
<evidence type="ECO:0000256" key="2">
    <source>
        <dbReference type="SAM" id="Phobius"/>
    </source>
</evidence>
<keyword evidence="5" id="KW-1185">Reference proteome</keyword>
<evidence type="ECO:0000313" key="5">
    <source>
        <dbReference type="Proteomes" id="UP000427769"/>
    </source>
</evidence>
<organism evidence="4 5">
    <name type="scientific">Desulfosarcina widdelii</name>
    <dbReference type="NCBI Taxonomy" id="947919"/>
    <lineage>
        <taxon>Bacteria</taxon>
        <taxon>Pseudomonadati</taxon>
        <taxon>Thermodesulfobacteriota</taxon>
        <taxon>Desulfobacteria</taxon>
        <taxon>Desulfobacterales</taxon>
        <taxon>Desulfosarcinaceae</taxon>
        <taxon>Desulfosarcina</taxon>
    </lineage>
</organism>
<keyword evidence="1 2" id="KW-0472">Membrane</keyword>
<dbReference type="InterPro" id="IPR045095">
    <property type="entry name" value="ACDP"/>
</dbReference>
<gene>
    <name evidence="4" type="ORF">DSCW_29970</name>
</gene>
<name>A0A5K7Z4G4_9BACT</name>
<dbReference type="GO" id="GO:0010960">
    <property type="term" value="P:magnesium ion homeostasis"/>
    <property type="evidence" value="ECO:0007669"/>
    <property type="project" value="InterPro"/>
</dbReference>
<reference evidence="4 5" key="1">
    <citation type="submission" date="2019-11" db="EMBL/GenBank/DDBJ databases">
        <title>Comparative genomics of hydrocarbon-degrading Desulfosarcina strains.</title>
        <authorList>
            <person name="Watanabe M."/>
            <person name="Kojima H."/>
            <person name="Fukui M."/>
        </authorList>
    </citation>
    <scope>NUCLEOTIDE SEQUENCE [LARGE SCALE GENOMIC DNA]</scope>
    <source>
        <strain evidence="4 5">PP31</strain>
    </source>
</reference>
<accession>A0A5K7Z4G4</accession>
<evidence type="ECO:0000256" key="1">
    <source>
        <dbReference type="PROSITE-ProRule" id="PRU01193"/>
    </source>
</evidence>
<dbReference type="AlphaFoldDB" id="A0A5K7Z4G4"/>
<evidence type="ECO:0000259" key="3">
    <source>
        <dbReference type="PROSITE" id="PS51846"/>
    </source>
</evidence>
<dbReference type="PANTHER" id="PTHR12064">
    <property type="entry name" value="METAL TRANSPORTER CNNM"/>
    <property type="match status" value="1"/>
</dbReference>
<protein>
    <submittedName>
        <fullName evidence="4">HlyC/CorC family transporter</fullName>
    </submittedName>
</protein>
<feature type="domain" description="CNNM transmembrane" evidence="3">
    <location>
        <begin position="1"/>
        <end position="153"/>
    </location>
</feature>
<feature type="transmembrane region" description="Helical" evidence="2">
    <location>
        <begin position="34"/>
        <end position="55"/>
    </location>
</feature>